<evidence type="ECO:0000313" key="3">
    <source>
        <dbReference type="Proteomes" id="UP000713904"/>
    </source>
</evidence>
<comment type="caution">
    <text evidence="2">The sequence shown here is derived from an EMBL/GenBank/DDBJ whole genome shotgun (WGS) entry which is preliminary data.</text>
</comment>
<feature type="transmembrane region" description="Helical" evidence="1">
    <location>
        <begin position="158"/>
        <end position="184"/>
    </location>
</feature>
<gene>
    <name evidence="2" type="ORF">HLB29_02745</name>
</gene>
<reference evidence="2 3" key="1">
    <citation type="submission" date="2020-05" db="EMBL/GenBank/DDBJ databases">
        <title>Draft genome of xy-202 and genomic insight in genome of the genus Peptostreptococcus.</title>
        <authorList>
            <person name="Zhang Z."/>
        </authorList>
    </citation>
    <scope>NUCLEOTIDE SEQUENCE [LARGE SCALE GENOMIC DNA]</scope>
    <source>
        <strain evidence="2 3">DSM 27025</strain>
    </source>
</reference>
<accession>A0ABR6TJJ8</accession>
<dbReference type="Proteomes" id="UP000713904">
    <property type="component" value="Unassembled WGS sequence"/>
</dbReference>
<evidence type="ECO:0000313" key="2">
    <source>
        <dbReference type="EMBL" id="MBC2575595.1"/>
    </source>
</evidence>
<name>A0ABR6TJJ8_9FIRM</name>
<dbReference type="Pfam" id="PF22564">
    <property type="entry name" value="HAAS"/>
    <property type="match status" value="1"/>
</dbReference>
<sequence length="198" mass="21531">MNKQEYLSNLKLYLRKLPVKERQEAIEYFNEYFEDAGEGNEQEVIDELGSPKEAASELIKNLLVESTDQIVDNKSGFSWKAVVIAILAIFATPIGLPLFVCFIFLIGALIFLVLGALFAIVTIIGTGFILGGSILISGLTMIFESIPAVLLLSGGGLALIGISILMAIGLFYIIKFISYCFIMLAGKVIKRGGKVNEA</sequence>
<protein>
    <submittedName>
        <fullName evidence="2">DUF1700 domain-containing protein</fullName>
    </submittedName>
</protein>
<keyword evidence="1" id="KW-1133">Transmembrane helix</keyword>
<dbReference type="EMBL" id="JABGBW010000001">
    <property type="protein sequence ID" value="MBC2575595.1"/>
    <property type="molecule type" value="Genomic_DNA"/>
</dbReference>
<dbReference type="RefSeq" id="WP_185623591.1">
    <property type="nucleotide sequence ID" value="NZ_JABGBW010000001.1"/>
</dbReference>
<feature type="transmembrane region" description="Helical" evidence="1">
    <location>
        <begin position="102"/>
        <end position="121"/>
    </location>
</feature>
<organism evidence="2 3">
    <name type="scientific">Peptostreptococcus canis</name>
    <dbReference type="NCBI Taxonomy" id="1159213"/>
    <lineage>
        <taxon>Bacteria</taxon>
        <taxon>Bacillati</taxon>
        <taxon>Bacillota</taxon>
        <taxon>Clostridia</taxon>
        <taxon>Peptostreptococcales</taxon>
        <taxon>Peptostreptococcaceae</taxon>
        <taxon>Peptostreptococcus</taxon>
    </lineage>
</organism>
<keyword evidence="1" id="KW-0812">Transmembrane</keyword>
<keyword evidence="1" id="KW-0472">Membrane</keyword>
<keyword evidence="3" id="KW-1185">Reference proteome</keyword>
<proteinExistence type="predicted"/>
<evidence type="ECO:0000256" key="1">
    <source>
        <dbReference type="SAM" id="Phobius"/>
    </source>
</evidence>
<feature type="transmembrane region" description="Helical" evidence="1">
    <location>
        <begin position="77"/>
        <end position="96"/>
    </location>
</feature>
<feature type="transmembrane region" description="Helical" evidence="1">
    <location>
        <begin position="128"/>
        <end position="152"/>
    </location>
</feature>